<evidence type="ECO:0000313" key="3">
    <source>
        <dbReference type="Proteomes" id="UP000198415"/>
    </source>
</evidence>
<dbReference type="Gene3D" id="3.90.1200.10">
    <property type="match status" value="1"/>
</dbReference>
<evidence type="ECO:0000313" key="2">
    <source>
        <dbReference type="EMBL" id="SNR43235.1"/>
    </source>
</evidence>
<dbReference type="AlphaFoldDB" id="A0A238W9G1"/>
<dbReference type="InterPro" id="IPR011009">
    <property type="entry name" value="Kinase-like_dom_sf"/>
</dbReference>
<proteinExistence type="predicted"/>
<sequence length="318" mass="32895">MAGPDGGCLTSAVISDVRLRRCLTESWGLTAASIEVHNGGMNSATWFVDDGDERWVVKAVAPDSARSFAAGLAVAAALEVAGVPAGAPVATGRGEYVVEAGGVPLALLTWVPGAELSGVGPGDQRMIGGTLARVHRALLDVPVPGGERFHWVDPRGEHLGIRPWVRGAVAAAVSAYDGLDPGTLTWGLLHTDPAPEAFRLDRATGVCGLIDWSTGMTGPLLYDLASAVMYAGGPGHARPLIEAYLDQGVVPRAEVERGLAVMLRFRWAVQADYFARRIVLGDLTGIAGAEENEAGLADARAGLAWSGSTAESIGTGLG</sequence>
<dbReference type="Proteomes" id="UP000198415">
    <property type="component" value="Unassembled WGS sequence"/>
</dbReference>
<protein>
    <submittedName>
        <fullName evidence="2">Homoserine kinase type II</fullName>
    </submittedName>
</protein>
<dbReference type="SUPFAM" id="SSF56112">
    <property type="entry name" value="Protein kinase-like (PK-like)"/>
    <property type="match status" value="1"/>
</dbReference>
<dbReference type="EMBL" id="FZNR01000002">
    <property type="protein sequence ID" value="SNR43235.1"/>
    <property type="molecule type" value="Genomic_DNA"/>
</dbReference>
<keyword evidence="3" id="KW-1185">Reference proteome</keyword>
<gene>
    <name evidence="2" type="ORF">SAMN06264365_102307</name>
</gene>
<dbReference type="InterPro" id="IPR002575">
    <property type="entry name" value="Aminoglycoside_PTrfase"/>
</dbReference>
<keyword evidence="2" id="KW-0808">Transferase</keyword>
<evidence type="ECO:0000259" key="1">
    <source>
        <dbReference type="Pfam" id="PF01636"/>
    </source>
</evidence>
<name>A0A238W9G1_9ACTN</name>
<dbReference type="GO" id="GO:0016301">
    <property type="term" value="F:kinase activity"/>
    <property type="evidence" value="ECO:0007669"/>
    <property type="project" value="UniProtKB-KW"/>
</dbReference>
<reference evidence="2 3" key="1">
    <citation type="submission" date="2017-06" db="EMBL/GenBank/DDBJ databases">
        <authorList>
            <person name="Kim H.J."/>
            <person name="Triplett B.A."/>
        </authorList>
    </citation>
    <scope>NUCLEOTIDE SEQUENCE [LARGE SCALE GENOMIC DNA]</scope>
    <source>
        <strain evidence="2 3">DSM 43151</strain>
    </source>
</reference>
<organism evidence="2 3">
    <name type="scientific">Actinoplanes regularis</name>
    <dbReference type="NCBI Taxonomy" id="52697"/>
    <lineage>
        <taxon>Bacteria</taxon>
        <taxon>Bacillati</taxon>
        <taxon>Actinomycetota</taxon>
        <taxon>Actinomycetes</taxon>
        <taxon>Micromonosporales</taxon>
        <taxon>Micromonosporaceae</taxon>
        <taxon>Actinoplanes</taxon>
    </lineage>
</organism>
<keyword evidence="2" id="KW-0418">Kinase</keyword>
<accession>A0A238W9G1</accession>
<feature type="domain" description="Aminoglycoside phosphotransferase" evidence="1">
    <location>
        <begin position="34"/>
        <end position="245"/>
    </location>
</feature>
<dbReference type="Pfam" id="PF01636">
    <property type="entry name" value="APH"/>
    <property type="match status" value="1"/>
</dbReference>
<dbReference type="Gene3D" id="3.30.200.20">
    <property type="entry name" value="Phosphorylase Kinase, domain 1"/>
    <property type="match status" value="1"/>
</dbReference>